<keyword evidence="1" id="KW-0560">Oxidoreductase</keyword>
<protein>
    <recommendedName>
        <fullName evidence="3">NAD-dependent epimerase/dehydratase domain-containing protein</fullName>
    </recommendedName>
</protein>
<dbReference type="EMBL" id="KN847500">
    <property type="protein sequence ID" value="KIW10189.1"/>
    <property type="molecule type" value="Genomic_DNA"/>
</dbReference>
<dbReference type="SUPFAM" id="SSF51735">
    <property type="entry name" value="NAD(P)-binding Rossmann-fold domains"/>
    <property type="match status" value="1"/>
</dbReference>
<evidence type="ECO:0000313" key="4">
    <source>
        <dbReference type="EMBL" id="KIW10189.1"/>
    </source>
</evidence>
<dbReference type="Proteomes" id="UP000053328">
    <property type="component" value="Unassembled WGS sequence"/>
</dbReference>
<dbReference type="AlphaFoldDB" id="A0A0D2BFQ0"/>
<proteinExistence type="inferred from homology"/>
<dbReference type="HOGENOM" id="CLU_007383_9_2_1"/>
<dbReference type="VEuPathDB" id="FungiDB:PV08_11150"/>
<dbReference type="Gene3D" id="3.40.50.720">
    <property type="entry name" value="NAD(P)-binding Rossmann-like Domain"/>
    <property type="match status" value="1"/>
</dbReference>
<dbReference type="InterPro" id="IPR050425">
    <property type="entry name" value="NAD(P)_dehydrat-like"/>
</dbReference>
<comment type="similarity">
    <text evidence="2">Belongs to the NAD(P)-dependent epimerase/dehydratase family. Dihydroflavonol-4-reductase subfamily.</text>
</comment>
<dbReference type="PANTHER" id="PTHR10366">
    <property type="entry name" value="NAD DEPENDENT EPIMERASE/DEHYDRATASE"/>
    <property type="match status" value="1"/>
</dbReference>
<dbReference type="InterPro" id="IPR036291">
    <property type="entry name" value="NAD(P)-bd_dom_sf"/>
</dbReference>
<accession>A0A0D2BFQ0</accession>
<dbReference type="OrthoDB" id="2735536at2759"/>
<gene>
    <name evidence="4" type="ORF">PV08_11150</name>
</gene>
<dbReference type="GO" id="GO:0016616">
    <property type="term" value="F:oxidoreductase activity, acting on the CH-OH group of donors, NAD or NADP as acceptor"/>
    <property type="evidence" value="ECO:0007669"/>
    <property type="project" value="TreeGrafter"/>
</dbReference>
<evidence type="ECO:0000259" key="3">
    <source>
        <dbReference type="Pfam" id="PF01370"/>
    </source>
</evidence>
<dbReference type="PANTHER" id="PTHR10366:SF564">
    <property type="entry name" value="STEROL-4-ALPHA-CARBOXYLATE 3-DEHYDROGENASE, DECARBOXYLATING"/>
    <property type="match status" value="1"/>
</dbReference>
<dbReference type="GeneID" id="27338233"/>
<organism evidence="4 5">
    <name type="scientific">Exophiala spinifera</name>
    <dbReference type="NCBI Taxonomy" id="91928"/>
    <lineage>
        <taxon>Eukaryota</taxon>
        <taxon>Fungi</taxon>
        <taxon>Dikarya</taxon>
        <taxon>Ascomycota</taxon>
        <taxon>Pezizomycotina</taxon>
        <taxon>Eurotiomycetes</taxon>
        <taxon>Chaetothyriomycetidae</taxon>
        <taxon>Chaetothyriales</taxon>
        <taxon>Herpotrichiellaceae</taxon>
        <taxon>Exophiala</taxon>
    </lineage>
</organism>
<dbReference type="InterPro" id="IPR001509">
    <property type="entry name" value="Epimerase_deHydtase"/>
</dbReference>
<evidence type="ECO:0000256" key="1">
    <source>
        <dbReference type="ARBA" id="ARBA00023002"/>
    </source>
</evidence>
<dbReference type="RefSeq" id="XP_016230405.1">
    <property type="nucleotide sequence ID" value="XM_016385461.1"/>
</dbReference>
<name>A0A0D2BFQ0_9EURO</name>
<dbReference type="Pfam" id="PF01370">
    <property type="entry name" value="Epimerase"/>
    <property type="match status" value="1"/>
</dbReference>
<evidence type="ECO:0000313" key="5">
    <source>
        <dbReference type="Proteomes" id="UP000053328"/>
    </source>
</evidence>
<reference evidence="4 5" key="1">
    <citation type="submission" date="2015-01" db="EMBL/GenBank/DDBJ databases">
        <title>The Genome Sequence of Exophiala spinifera CBS89968.</title>
        <authorList>
            <consortium name="The Broad Institute Genomics Platform"/>
            <person name="Cuomo C."/>
            <person name="de Hoog S."/>
            <person name="Gorbushina A."/>
            <person name="Stielow B."/>
            <person name="Teixiera M."/>
            <person name="Abouelleil A."/>
            <person name="Chapman S.B."/>
            <person name="Priest M."/>
            <person name="Young S.K."/>
            <person name="Wortman J."/>
            <person name="Nusbaum C."/>
            <person name="Birren B."/>
        </authorList>
    </citation>
    <scope>NUCLEOTIDE SEQUENCE [LARGE SCALE GENOMIC DNA]</scope>
    <source>
        <strain evidence="4 5">CBS 89968</strain>
    </source>
</reference>
<sequence>MVESGKEIVLISGVNGYIAAQVAKAFLDAGFKVRGTTRKTANTESLTEGPLKAAFEAGDFEVAEVPDITIPGAFDEAAKGVTAILHTAAPVSLSFTDPEPVLHGAIQGTSSILGSALQAGAQLKSLVLMSSIAAVLGSQQPPHTFTEQDWNDFSEGEVARSGKAAGSVHIYFASKTAAERTFWDFKKKHSPSFAMTAINPVLVTGPPLAPFKDANSINETVRNVWQVLAGQDVPPPLNMPANYVDVRDVARLFVWAVQNPERAGGERYIAYGGRGGVHQISQILREHYPQRRGIIKEFPAGESNGNSIDASKAVKATGQEFIKFERSVLDAARAFEIYL</sequence>
<keyword evidence="5" id="KW-1185">Reference proteome</keyword>
<dbReference type="STRING" id="91928.A0A0D2BFQ0"/>
<feature type="domain" description="NAD-dependent epimerase/dehydratase" evidence="3">
    <location>
        <begin position="9"/>
        <end position="268"/>
    </location>
</feature>
<evidence type="ECO:0000256" key="2">
    <source>
        <dbReference type="ARBA" id="ARBA00023445"/>
    </source>
</evidence>